<feature type="compositionally biased region" description="Basic and acidic residues" evidence="1">
    <location>
        <begin position="1249"/>
        <end position="1264"/>
    </location>
</feature>
<feature type="region of interest" description="Disordered" evidence="1">
    <location>
        <begin position="1862"/>
        <end position="1882"/>
    </location>
</feature>
<feature type="compositionally biased region" description="Low complexity" evidence="1">
    <location>
        <begin position="859"/>
        <end position="875"/>
    </location>
</feature>
<feature type="compositionally biased region" description="Polar residues" evidence="1">
    <location>
        <begin position="1491"/>
        <end position="1505"/>
    </location>
</feature>
<dbReference type="InterPro" id="IPR051176">
    <property type="entry name" value="Cent_Immune-Sig_Mod"/>
</dbReference>
<feature type="compositionally biased region" description="Low complexity" evidence="1">
    <location>
        <begin position="660"/>
        <end position="673"/>
    </location>
</feature>
<feature type="compositionally biased region" description="Low complexity" evidence="1">
    <location>
        <begin position="1467"/>
        <end position="1484"/>
    </location>
</feature>
<reference evidence="4" key="1">
    <citation type="submission" date="2025-08" db="UniProtKB">
        <authorList>
            <consortium name="RefSeq"/>
        </authorList>
    </citation>
    <scope>IDENTIFICATION</scope>
</reference>
<name>A0ABM1A067_APLCA</name>
<feature type="domain" description="FHA" evidence="2">
    <location>
        <begin position="64"/>
        <end position="114"/>
    </location>
</feature>
<feature type="compositionally biased region" description="Polar residues" evidence="1">
    <location>
        <begin position="1155"/>
        <end position="1188"/>
    </location>
</feature>
<feature type="compositionally biased region" description="Low complexity" evidence="1">
    <location>
        <begin position="1696"/>
        <end position="1708"/>
    </location>
</feature>
<dbReference type="PROSITE" id="PS50006">
    <property type="entry name" value="FHA_DOMAIN"/>
    <property type="match status" value="1"/>
</dbReference>
<feature type="compositionally biased region" description="Low complexity" evidence="1">
    <location>
        <begin position="1269"/>
        <end position="1279"/>
    </location>
</feature>
<feature type="compositionally biased region" description="Polar residues" evidence="1">
    <location>
        <begin position="260"/>
        <end position="277"/>
    </location>
</feature>
<dbReference type="CDD" id="cd22704">
    <property type="entry name" value="FHA_Cep170"/>
    <property type="match status" value="1"/>
</dbReference>
<feature type="compositionally biased region" description="Low complexity" evidence="1">
    <location>
        <begin position="1562"/>
        <end position="1573"/>
    </location>
</feature>
<accession>A0ABM1A067</accession>
<feature type="compositionally biased region" description="Low complexity" evidence="1">
    <location>
        <begin position="278"/>
        <end position="307"/>
    </location>
</feature>
<evidence type="ECO:0000313" key="4">
    <source>
        <dbReference type="RefSeq" id="XP_012938156.1"/>
    </source>
</evidence>
<feature type="compositionally biased region" description="Polar residues" evidence="1">
    <location>
        <begin position="332"/>
        <end position="345"/>
    </location>
</feature>
<evidence type="ECO:0000313" key="3">
    <source>
        <dbReference type="Proteomes" id="UP000694888"/>
    </source>
</evidence>
<feature type="region of interest" description="Disordered" evidence="1">
    <location>
        <begin position="1679"/>
        <end position="1740"/>
    </location>
</feature>
<keyword evidence="3" id="KW-1185">Reference proteome</keyword>
<organism evidence="3 4">
    <name type="scientific">Aplysia californica</name>
    <name type="common">California sea hare</name>
    <dbReference type="NCBI Taxonomy" id="6500"/>
    <lineage>
        <taxon>Eukaryota</taxon>
        <taxon>Metazoa</taxon>
        <taxon>Spiralia</taxon>
        <taxon>Lophotrochozoa</taxon>
        <taxon>Mollusca</taxon>
        <taxon>Gastropoda</taxon>
        <taxon>Heterobranchia</taxon>
        <taxon>Euthyneura</taxon>
        <taxon>Tectipleura</taxon>
        <taxon>Aplysiida</taxon>
        <taxon>Aplysioidea</taxon>
        <taxon>Aplysiidae</taxon>
        <taxon>Aplysia</taxon>
    </lineage>
</organism>
<feature type="compositionally biased region" description="Basic and acidic residues" evidence="1">
    <location>
        <begin position="1436"/>
        <end position="1447"/>
    </location>
</feature>
<feature type="compositionally biased region" description="Polar residues" evidence="1">
    <location>
        <begin position="705"/>
        <end position="720"/>
    </location>
</feature>
<dbReference type="PANTHER" id="PTHR15715">
    <property type="entry name" value="CENTROSOMAL PROTEIN OF 170 KDA"/>
    <property type="match status" value="1"/>
</dbReference>
<feature type="region of interest" description="Disordered" evidence="1">
    <location>
        <begin position="401"/>
        <end position="424"/>
    </location>
</feature>
<feature type="compositionally biased region" description="Basic and acidic residues" evidence="1">
    <location>
        <begin position="1534"/>
        <end position="1561"/>
    </location>
</feature>
<sequence>MDRIRQKAQSLLEKLQEKYGVQSRHPVHLVVAIAAKEGEGPAVQDHWYLVDTHGQKFRLPKTMLFLGREECDVIVASQSVDKRHAVLTFDLYLNRFKVKDLSTTNGTFVNNSRIPEQEYVTLNHMDSIRLGYDAMMYHMEQGSQITNQGGQLPDPHVVPSWATRHAPDPTTIHVHAHTHGGHTMAECQGCIAEQSIEHSCGLKTENKPLEDDVWIHDPNHHLYHQQQHHCHTHDQLHLQQPPPHLLHHHHRHSPQQSQQCAKHSQGYHTTQPTEQADQSQQQQQQHQKHCSSPSQQQQQQQLRQRQSPRTPTAGELSESNTPRASPAAVGKSSRTPPHLTPQNSWNREEQEGGDAAQRCGDGADQPDLDDPTSGMAGGLGRNTWPRKRVRQMAHVGQIFSPEAGVCGSNPDGQPGSANSSEARPAGNMGGMYFVSFDDSVCNGSTGSGNVDCTGDHAARMSRNKRNTLPPELATVKKGTPLYGQPSWWGEDEDEATPASNSANKRDSEKKDTGGKRSRPNSLTLSSEGLTTSPGAANTSGMDGDKKDTPRRTGSATYMEIPIRDEGETPEGLDERSRDTVTPAKSISSSLSKDSLFSPDVKGAKGGKAVSPGSEVNPATSFTVDLGDHPPRKININTSLSEFVPPKMRKNFRDRKDRVVSSRTSSSKESTPSKNSEERELSPGHQRKIEEMWSAVESKAAKPGSRLSSVQATLGSSSLRSPNLEDIDRLSEFSEERKSTEREADKKGQRPVSSKSPQTSKSGGRRRTSPSGTPSDPSSSSSAAKSPVSHAQYSDPTSYLIDKMFEGGHSSSPASSKEMSPEQRLYREAAGHDRPKTGGSKPTKASAAGGGASSRKNDLKTSQTKTSTAKTSNTKTPHAKISNAKTPPRTKTSQKTVAIDDDLVDDEEDVEEDDLRITEGVADKGREDKEDKASEAGTYTIEADKEDEVEEEARKRIDQVFGVDVDSFVDRPIIDPQRMASPGGYDNVREDTEGDKTPQDEINNFSSVFGAERDDKDNDADDNDDDLLLGDDDEDRPESPGMATADGVQTWVSQLTALTSHKSAAMAADAGKLTRDEGGTSLSKKPPQGISRKRPGTGRKLPSIPTDRSPVSSEHSSYMGDHSIDLHIADDPSSPSRSSDLLVNGKNGTHKAPVRISSQQAGSRGRSNGYSTDPQDGVSPASTSRSRGSVDTELLLQDTETVMAAMEARMAHKSHGDGSSPGHDSDTDVSSTVALVNGDEDYVKPTLYKSPRDALSKRRNSKDGPGRPAGGSVVSSTPPVSGGGGGAGAKRGVGRSYSQTVASKAKTLASPRSGTSVSIAKKSVVSDVYSRADSVDNESIISDVSSDTGDGNLSRSSSKGKGNITMTKPNRAFQLRRARADSFDEPTTPRSGKSTGRTGASGGASARSSSVHSAPRRTAPDSHRSEATSLGGQIVKKSRENAGQEKAKSSNNLSRADGGRHSLRLQRASSLTIAQAAAASSPNAAARRETTPKSMGKSSGASNSRGNLSVTGVSSTSLSSRSQSQPGSRSNSPKAAERMAWKRRKEYDPRRAVAEAKAKAKEGGSSSSTISAGSVGYGVTARPKPSASSNYKRRMIRSASFTNSAELQLSAQNALSGSQDFVTADRRDYEHDGFRRAFLPFHSSLRTDRSAYSADEDDSMLSANSTQDSTRSLMSLHVNSQPKSAFTPPLVRGKAVSSPDSPPSHSSLLLRRRTIHTDGEQQPPLENGASTARSSASESPAQASYDTLIVTSIYQLSLKLATATDKSMNKLREQDRVSLTPSPIDDFLSDSGKSEITAFKSANQELAGVLKNLRKIKRHVQVMDRVLFPDEDNDTDISSGLRIGQHYVQEIERIRNEIKGFQPIEPHDQEVASPEMAELSEQF</sequence>
<feature type="compositionally biased region" description="Polar residues" evidence="1">
    <location>
        <begin position="882"/>
        <end position="895"/>
    </location>
</feature>
<evidence type="ECO:0000256" key="1">
    <source>
        <dbReference type="SAM" id="MobiDB-lite"/>
    </source>
</evidence>
<dbReference type="InterPro" id="IPR008984">
    <property type="entry name" value="SMAD_FHA_dom_sf"/>
</dbReference>
<feature type="compositionally biased region" description="Acidic residues" evidence="1">
    <location>
        <begin position="1016"/>
        <end position="1035"/>
    </location>
</feature>
<feature type="compositionally biased region" description="Low complexity" evidence="1">
    <location>
        <begin position="521"/>
        <end position="532"/>
    </location>
</feature>
<gene>
    <name evidence="4" type="primary">LOC101853620</name>
</gene>
<feature type="compositionally biased region" description="Acidic residues" evidence="1">
    <location>
        <begin position="898"/>
        <end position="913"/>
    </location>
</feature>
<feature type="compositionally biased region" description="Polar residues" evidence="1">
    <location>
        <begin position="1336"/>
        <end position="1367"/>
    </location>
</feature>
<feature type="compositionally biased region" description="Basic and acidic residues" evidence="1">
    <location>
        <begin position="986"/>
        <end position="998"/>
    </location>
</feature>
<feature type="compositionally biased region" description="Gly residues" evidence="1">
    <location>
        <begin position="1280"/>
        <end position="1290"/>
    </location>
</feature>
<dbReference type="InterPro" id="IPR000253">
    <property type="entry name" value="FHA_dom"/>
</dbReference>
<feature type="compositionally biased region" description="Polar residues" evidence="1">
    <location>
        <begin position="1727"/>
        <end position="1740"/>
    </location>
</feature>
<feature type="region of interest" description="Disordered" evidence="1">
    <location>
        <begin position="964"/>
        <end position="1047"/>
    </location>
</feature>
<feature type="compositionally biased region" description="Low complexity" evidence="1">
    <location>
        <begin position="1130"/>
        <end position="1139"/>
    </location>
</feature>
<feature type="compositionally biased region" description="Basic and acidic residues" evidence="1">
    <location>
        <begin position="674"/>
        <end position="690"/>
    </location>
</feature>
<feature type="compositionally biased region" description="Basic and acidic residues" evidence="1">
    <location>
        <begin position="561"/>
        <end position="578"/>
    </location>
</feature>
<evidence type="ECO:0000259" key="2">
    <source>
        <dbReference type="PROSITE" id="PS50006"/>
    </source>
</evidence>
<feature type="compositionally biased region" description="Basic and acidic residues" evidence="1">
    <location>
        <begin position="914"/>
        <end position="933"/>
    </location>
</feature>
<protein>
    <submittedName>
        <fullName evidence="4">Centrosomal protein of 170 kDa protein B</fullName>
    </submittedName>
</protein>
<feature type="compositionally biased region" description="Basic and acidic residues" evidence="1">
    <location>
        <begin position="818"/>
        <end position="835"/>
    </location>
</feature>
<dbReference type="SMART" id="SM00240">
    <property type="entry name" value="FHA"/>
    <property type="match status" value="1"/>
</dbReference>
<feature type="compositionally biased region" description="Low complexity" evidence="1">
    <location>
        <begin position="584"/>
        <end position="597"/>
    </location>
</feature>
<dbReference type="PANTHER" id="PTHR15715:SF47">
    <property type="entry name" value="FHA DOMAIN-CONTAINING PROTEIN"/>
    <property type="match status" value="1"/>
</dbReference>
<feature type="region of interest" description="Disordered" evidence="1">
    <location>
        <begin position="461"/>
        <end position="950"/>
    </location>
</feature>
<feature type="region of interest" description="Disordered" evidence="1">
    <location>
        <begin position="225"/>
        <end position="384"/>
    </location>
</feature>
<feature type="compositionally biased region" description="Low complexity" evidence="1">
    <location>
        <begin position="768"/>
        <end position="785"/>
    </location>
</feature>
<proteinExistence type="predicted"/>
<feature type="compositionally biased region" description="Low complexity" evidence="1">
    <location>
        <begin position="1389"/>
        <end position="1416"/>
    </location>
</feature>
<dbReference type="Pfam" id="PF00498">
    <property type="entry name" value="FHA"/>
    <property type="match status" value="1"/>
</dbReference>
<dbReference type="GeneID" id="101853620"/>
<feature type="region of interest" description="Disordered" evidence="1">
    <location>
        <begin position="1060"/>
        <end position="1590"/>
    </location>
</feature>
<feature type="compositionally biased region" description="Low complexity" evidence="1">
    <location>
        <begin position="1506"/>
        <end position="1532"/>
    </location>
</feature>
<feature type="compositionally biased region" description="Basic and acidic residues" evidence="1">
    <location>
        <begin position="725"/>
        <end position="747"/>
    </location>
</feature>
<feature type="compositionally biased region" description="Basic and acidic residues" evidence="1">
    <location>
        <begin position="503"/>
        <end position="514"/>
    </location>
</feature>
<dbReference type="Gene3D" id="2.60.200.20">
    <property type="match status" value="1"/>
</dbReference>
<dbReference type="RefSeq" id="XP_012938156.1">
    <property type="nucleotide sequence ID" value="XM_013082702.2"/>
</dbReference>
<dbReference type="Proteomes" id="UP000694888">
    <property type="component" value="Unplaced"/>
</dbReference>
<feature type="compositionally biased region" description="Low complexity" evidence="1">
    <location>
        <begin position="837"/>
        <end position="846"/>
    </location>
</feature>
<dbReference type="SUPFAM" id="SSF49879">
    <property type="entry name" value="SMAD/FHA domain"/>
    <property type="match status" value="1"/>
</dbReference>